<gene>
    <name evidence="1" type="ORF">MPLDJ20_60524</name>
</gene>
<dbReference type="EMBL" id="CCNB01000043">
    <property type="protein sequence ID" value="CDX44212.1"/>
    <property type="molecule type" value="Genomic_DNA"/>
</dbReference>
<proteinExistence type="predicted"/>
<evidence type="ECO:0000313" key="2">
    <source>
        <dbReference type="Proteomes" id="UP000046373"/>
    </source>
</evidence>
<organism evidence="1 2">
    <name type="scientific">Mesorhizobium plurifarium</name>
    <dbReference type="NCBI Taxonomy" id="69974"/>
    <lineage>
        <taxon>Bacteria</taxon>
        <taxon>Pseudomonadati</taxon>
        <taxon>Pseudomonadota</taxon>
        <taxon>Alphaproteobacteria</taxon>
        <taxon>Hyphomicrobiales</taxon>
        <taxon>Phyllobacteriaceae</taxon>
        <taxon>Mesorhizobium</taxon>
    </lineage>
</organism>
<accession>A0A090FR61</accession>
<evidence type="ECO:0000313" key="1">
    <source>
        <dbReference type="EMBL" id="CDX44212.1"/>
    </source>
</evidence>
<sequence>MVYRVTAVGIALVFVGVGAGQAAAWGNSKSLTRTALSGKEIKVYDGASVNPDCSNAGPVDLRAVSGPSHGKIAIVNAKTFPHFTKSNIRWKCNFRKVDGIKVLYRSMPGFKGQDQIALSVHTYDGASYSITINVKVE</sequence>
<protein>
    <submittedName>
        <fullName evidence="1">Uncharacterized protein</fullName>
    </submittedName>
</protein>
<dbReference type="AlphaFoldDB" id="A0A090FR61"/>
<dbReference type="Proteomes" id="UP000046373">
    <property type="component" value="Unassembled WGS sequence"/>
</dbReference>
<dbReference type="GeneID" id="31893033"/>
<reference evidence="1 2" key="1">
    <citation type="submission" date="2014-08" db="EMBL/GenBank/DDBJ databases">
        <authorList>
            <person name="Moulin Lionel"/>
        </authorList>
    </citation>
    <scope>NUCLEOTIDE SEQUENCE [LARGE SCALE GENOMIC DNA]</scope>
</reference>
<name>A0A090FR61_MESPL</name>